<sequence>MNKEGSAMSSSAKISYILNSNDPPNELEARSIYDLMITGLIQRTVLDAQIDSAALLPSQEALIKERDALDCQISEYQACLSIIRHIPTEILSLIFAFAVDIPRDSSSHKQIIWTISHVCARWRTITLSQPALWAVVNIDLSGMGDRSRFRLGTQLRRSGKSPLNITFSCIPPGEPCEEADLLNMLVDHCLRWNTFALSYYREGLHWNIQSIRGRLPVLRELAISEEQRNDIRPLDYFQVAPQLRHASVLMGASLKTVKLPFPQLLRYKGTDNWNGHIAVLRIASNLVDCALDVEYITKTPGPFTRVWLPRLHRLAVTNSKFLDYLEAPGLQEFHFSGPTSAVVSFLQRMPCKLQKIFFHDCHSSNPPPDFPPLLRAAPTITDMGVQFGDGVHARDLFSLLAVPAGGTDCEIPLVESLSICTRRLRYNADLDLTDPFLDMVESRWRTGALRSVSVSSEWRRLLARMETLRDQGLKITHKETYRLLLDMTPPHLRLEYGLRNTAI</sequence>
<dbReference type="AlphaFoldDB" id="A0AAD7JJ99"/>
<evidence type="ECO:0008006" key="3">
    <source>
        <dbReference type="Google" id="ProtNLM"/>
    </source>
</evidence>
<dbReference type="Proteomes" id="UP001215280">
    <property type="component" value="Unassembled WGS sequence"/>
</dbReference>
<organism evidence="1 2">
    <name type="scientific">Mycena maculata</name>
    <dbReference type="NCBI Taxonomy" id="230809"/>
    <lineage>
        <taxon>Eukaryota</taxon>
        <taxon>Fungi</taxon>
        <taxon>Dikarya</taxon>
        <taxon>Basidiomycota</taxon>
        <taxon>Agaricomycotina</taxon>
        <taxon>Agaricomycetes</taxon>
        <taxon>Agaricomycetidae</taxon>
        <taxon>Agaricales</taxon>
        <taxon>Marasmiineae</taxon>
        <taxon>Mycenaceae</taxon>
        <taxon>Mycena</taxon>
    </lineage>
</organism>
<comment type="caution">
    <text evidence="1">The sequence shown here is derived from an EMBL/GenBank/DDBJ whole genome shotgun (WGS) entry which is preliminary data.</text>
</comment>
<reference evidence="1" key="1">
    <citation type="submission" date="2023-03" db="EMBL/GenBank/DDBJ databases">
        <title>Massive genome expansion in bonnet fungi (Mycena s.s.) driven by repeated elements and novel gene families across ecological guilds.</title>
        <authorList>
            <consortium name="Lawrence Berkeley National Laboratory"/>
            <person name="Harder C.B."/>
            <person name="Miyauchi S."/>
            <person name="Viragh M."/>
            <person name="Kuo A."/>
            <person name="Thoen E."/>
            <person name="Andreopoulos B."/>
            <person name="Lu D."/>
            <person name="Skrede I."/>
            <person name="Drula E."/>
            <person name="Henrissat B."/>
            <person name="Morin E."/>
            <person name="Kohler A."/>
            <person name="Barry K."/>
            <person name="LaButti K."/>
            <person name="Morin E."/>
            <person name="Salamov A."/>
            <person name="Lipzen A."/>
            <person name="Mereny Z."/>
            <person name="Hegedus B."/>
            <person name="Baldrian P."/>
            <person name="Stursova M."/>
            <person name="Weitz H."/>
            <person name="Taylor A."/>
            <person name="Grigoriev I.V."/>
            <person name="Nagy L.G."/>
            <person name="Martin F."/>
            <person name="Kauserud H."/>
        </authorList>
    </citation>
    <scope>NUCLEOTIDE SEQUENCE</scope>
    <source>
        <strain evidence="1">CBHHK188m</strain>
    </source>
</reference>
<protein>
    <recommendedName>
        <fullName evidence="3">F-box domain-containing protein</fullName>
    </recommendedName>
</protein>
<dbReference type="Gene3D" id="1.20.1280.50">
    <property type="match status" value="1"/>
</dbReference>
<evidence type="ECO:0000313" key="2">
    <source>
        <dbReference type="Proteomes" id="UP001215280"/>
    </source>
</evidence>
<gene>
    <name evidence="1" type="ORF">DFH07DRAFT_1059309</name>
</gene>
<dbReference type="EMBL" id="JARJLG010000040">
    <property type="protein sequence ID" value="KAJ7763666.1"/>
    <property type="molecule type" value="Genomic_DNA"/>
</dbReference>
<accession>A0AAD7JJ99</accession>
<evidence type="ECO:0000313" key="1">
    <source>
        <dbReference type="EMBL" id="KAJ7763666.1"/>
    </source>
</evidence>
<name>A0AAD7JJ99_9AGAR</name>
<keyword evidence="2" id="KW-1185">Reference proteome</keyword>
<proteinExistence type="predicted"/>